<dbReference type="AlphaFoldDB" id="A0A077M8K6"/>
<dbReference type="RefSeq" id="WP_048545169.1">
    <property type="nucleotide sequence ID" value="NZ_HF571038.1"/>
</dbReference>
<dbReference type="OrthoDB" id="370326at2"/>
<dbReference type="STRING" id="1193518.BN13_240011"/>
<dbReference type="SUPFAM" id="SSF48239">
    <property type="entry name" value="Terpenoid cyclases/Protein prenyltransferases"/>
    <property type="match status" value="1"/>
</dbReference>
<sequence>MTSDPVIAWLLATDPAIAWQVQRDLLDASEDVWRPLRSRVEHEGWGARLLAHQDSDGQWAGGAFFPHDFSRELWEAEGQPWTATTYALTDLREWGLDPTSETARRTADLVGRNSRWDHDGQSYWAGEVEECINGRTLADGAYFGADVTGIADRLLTEQQPDGGWNCERAEGSTRGSFHSTINVLEGLLEFEKATGRADVASARHTGEEFLLSRSMFRRLTDGEPADPDFLKLTHPNRWHYDVLRGLDYLRAAGSNDGAGPDPGLGEALDWLRGKADDDGRWSLESRPGGRVWFDVDDGIGMPSAWLTLRARRVLRWADDTGGGGA</sequence>
<protein>
    <recommendedName>
        <fullName evidence="3">Squalene cyclase</fullName>
    </recommendedName>
</protein>
<dbReference type="EMBL" id="CAJC01000133">
    <property type="protein sequence ID" value="CCI52894.1"/>
    <property type="molecule type" value="Genomic_DNA"/>
</dbReference>
<proteinExistence type="predicted"/>
<gene>
    <name evidence="1" type="ORF">BN13_240011</name>
</gene>
<evidence type="ECO:0000313" key="1">
    <source>
        <dbReference type="EMBL" id="CCI52894.1"/>
    </source>
</evidence>
<dbReference type="InterPro" id="IPR008930">
    <property type="entry name" value="Terpenoid_cyclase/PrenylTrfase"/>
</dbReference>
<keyword evidence="2" id="KW-1185">Reference proteome</keyword>
<comment type="caution">
    <text evidence="1">The sequence shown here is derived from an EMBL/GenBank/DDBJ whole genome shotgun (WGS) entry which is preliminary data.</text>
</comment>
<dbReference type="Gene3D" id="1.50.10.20">
    <property type="match status" value="1"/>
</dbReference>
<organism evidence="1 2">
    <name type="scientific">Nostocoides jenkinsii Ben 74</name>
    <dbReference type="NCBI Taxonomy" id="1193518"/>
    <lineage>
        <taxon>Bacteria</taxon>
        <taxon>Bacillati</taxon>
        <taxon>Actinomycetota</taxon>
        <taxon>Actinomycetes</taxon>
        <taxon>Micrococcales</taxon>
        <taxon>Intrasporangiaceae</taxon>
        <taxon>Nostocoides</taxon>
    </lineage>
</organism>
<accession>A0A077M8K6</accession>
<reference evidence="1 2" key="1">
    <citation type="journal article" date="2013" name="ISME J.">
        <title>A metabolic model for members of the genus Tetrasphaera involved in enhanced biological phosphorus removal.</title>
        <authorList>
            <person name="Kristiansen R."/>
            <person name="Nguyen H.T.T."/>
            <person name="Saunders A.M."/>
            <person name="Nielsen J.L."/>
            <person name="Wimmer R."/>
            <person name="Le V.Q."/>
            <person name="McIlroy S.J."/>
            <person name="Petrovski S."/>
            <person name="Seviour R.J."/>
            <person name="Calteau A."/>
            <person name="Nielsen K.L."/>
            <person name="Nielsen P.H."/>
        </authorList>
    </citation>
    <scope>NUCLEOTIDE SEQUENCE [LARGE SCALE GENOMIC DNA]</scope>
    <source>
        <strain evidence="1 2">Ben 74</strain>
    </source>
</reference>
<name>A0A077M8K6_9MICO</name>
<evidence type="ECO:0000313" key="2">
    <source>
        <dbReference type="Proteomes" id="UP000035720"/>
    </source>
</evidence>
<evidence type="ECO:0008006" key="3">
    <source>
        <dbReference type="Google" id="ProtNLM"/>
    </source>
</evidence>
<dbReference type="Proteomes" id="UP000035720">
    <property type="component" value="Unassembled WGS sequence"/>
</dbReference>